<comment type="caution">
    <text evidence="3">The sequence shown here is derived from an EMBL/GenBank/DDBJ whole genome shotgun (WGS) entry which is preliminary data.</text>
</comment>
<dbReference type="OrthoDB" id="9790710at2"/>
<dbReference type="EMBL" id="QAYG01000001">
    <property type="protein sequence ID" value="PTW62737.1"/>
    <property type="molecule type" value="Genomic_DNA"/>
</dbReference>
<dbReference type="SUPFAM" id="SSF53756">
    <property type="entry name" value="UDP-Glycosyltransferase/glycogen phosphorylase"/>
    <property type="match status" value="1"/>
</dbReference>
<evidence type="ECO:0000259" key="1">
    <source>
        <dbReference type="Pfam" id="PF00534"/>
    </source>
</evidence>
<dbReference type="Pfam" id="PF00534">
    <property type="entry name" value="Glycos_transf_1"/>
    <property type="match status" value="1"/>
</dbReference>
<dbReference type="InterPro" id="IPR001296">
    <property type="entry name" value="Glyco_trans_1"/>
</dbReference>
<name>A0A2T5VG52_9HYPH</name>
<keyword evidence="4" id="KW-1185">Reference proteome</keyword>
<dbReference type="Proteomes" id="UP000244081">
    <property type="component" value="Unassembled WGS sequence"/>
</dbReference>
<evidence type="ECO:0000313" key="4">
    <source>
        <dbReference type="Proteomes" id="UP000244081"/>
    </source>
</evidence>
<dbReference type="InterPro" id="IPR028098">
    <property type="entry name" value="Glyco_trans_4-like_N"/>
</dbReference>
<dbReference type="RefSeq" id="WP_107988263.1">
    <property type="nucleotide sequence ID" value="NZ_QAYG01000001.1"/>
</dbReference>
<dbReference type="GO" id="GO:0016757">
    <property type="term" value="F:glycosyltransferase activity"/>
    <property type="evidence" value="ECO:0007669"/>
    <property type="project" value="InterPro"/>
</dbReference>
<evidence type="ECO:0000259" key="2">
    <source>
        <dbReference type="Pfam" id="PF13579"/>
    </source>
</evidence>
<dbReference type="PANTHER" id="PTHR12526">
    <property type="entry name" value="GLYCOSYLTRANSFERASE"/>
    <property type="match status" value="1"/>
</dbReference>
<evidence type="ECO:0000313" key="3">
    <source>
        <dbReference type="EMBL" id="PTW62737.1"/>
    </source>
</evidence>
<dbReference type="PANTHER" id="PTHR12526:SF630">
    <property type="entry name" value="GLYCOSYLTRANSFERASE"/>
    <property type="match status" value="1"/>
</dbReference>
<accession>A0A2T5VG52</accession>
<dbReference type="Gene3D" id="3.40.50.2000">
    <property type="entry name" value="Glycogen Phosphorylase B"/>
    <property type="match status" value="2"/>
</dbReference>
<organism evidence="3 4">
    <name type="scientific">Breoghania corrubedonensis</name>
    <dbReference type="NCBI Taxonomy" id="665038"/>
    <lineage>
        <taxon>Bacteria</taxon>
        <taxon>Pseudomonadati</taxon>
        <taxon>Pseudomonadota</taxon>
        <taxon>Alphaproteobacteria</taxon>
        <taxon>Hyphomicrobiales</taxon>
        <taxon>Stappiaceae</taxon>
        <taxon>Breoghania</taxon>
    </lineage>
</organism>
<feature type="domain" description="Glycosyltransferase subfamily 4-like N-terminal" evidence="2">
    <location>
        <begin position="57"/>
        <end position="208"/>
    </location>
</feature>
<proteinExistence type="predicted"/>
<protein>
    <submittedName>
        <fullName evidence="3">Glycosyltransferase involved in cell wall biosynthesis</fullName>
    </submittedName>
</protein>
<feature type="domain" description="Glycosyl transferase family 1" evidence="1">
    <location>
        <begin position="233"/>
        <end position="381"/>
    </location>
</feature>
<sequence length="409" mass="44568">MTTVQGATAACNERAQQTVPADRPLVLHISADYPDPYRGPTTTAIKRLVTGTPDVQHIVVSTTRTSRPDKTYLRDCGMVDGVRLFALRYFAPPLGIGLARAMRTVGRRIAGMLEREGLRPAVIHAHKFAFEGIAGLWLAEHLGSDVTLLVSVRGEAESKVLRFKPAYRSLLQKIVDRARRIYYVSAWFRPILEARLNIDAEKQALLPNIVGNTGALIPACEPQPRFVSVFNLDIRARKGFRSLLEAFRMHHAAHPEVGLDLIGDGSEKSIAAVKAQIDKAGLDGCVRLLGRMDNDALTSVLPHYLGLVLPSFNETFGMVYLEALFAGIPILYGRGTGIDGYLDGLDVGVAVPPGNVSEIAAGLDLLLARNDIYRATIGKSGEELLARFDPDAVLERYHHDLLTFAGGAT</sequence>
<dbReference type="Pfam" id="PF13579">
    <property type="entry name" value="Glyco_trans_4_4"/>
    <property type="match status" value="1"/>
</dbReference>
<dbReference type="AlphaFoldDB" id="A0A2T5VG52"/>
<gene>
    <name evidence="3" type="ORF">C8N35_101784</name>
</gene>
<keyword evidence="3" id="KW-0808">Transferase</keyword>
<reference evidence="3 4" key="1">
    <citation type="submission" date="2018-04" db="EMBL/GenBank/DDBJ databases">
        <title>Genomic Encyclopedia of Archaeal and Bacterial Type Strains, Phase II (KMG-II): from individual species to whole genera.</title>
        <authorList>
            <person name="Goeker M."/>
        </authorList>
    </citation>
    <scope>NUCLEOTIDE SEQUENCE [LARGE SCALE GENOMIC DNA]</scope>
    <source>
        <strain evidence="3 4">DSM 23382</strain>
    </source>
</reference>